<feature type="domain" description="Acyltransferase 3" evidence="4">
    <location>
        <begin position="6"/>
        <end position="327"/>
    </location>
</feature>
<feature type="transmembrane region" description="Helical" evidence="3">
    <location>
        <begin position="150"/>
        <end position="166"/>
    </location>
</feature>
<feature type="transmembrane region" description="Helical" evidence="3">
    <location>
        <begin position="70"/>
        <end position="90"/>
    </location>
</feature>
<organism evidence="5 6">
    <name type="scientific">Heyndrickxia shackletonii</name>
    <dbReference type="NCBI Taxonomy" id="157838"/>
    <lineage>
        <taxon>Bacteria</taxon>
        <taxon>Bacillati</taxon>
        <taxon>Bacillota</taxon>
        <taxon>Bacilli</taxon>
        <taxon>Bacillales</taxon>
        <taxon>Bacillaceae</taxon>
        <taxon>Heyndrickxia</taxon>
    </lineage>
</organism>
<dbReference type="AlphaFoldDB" id="A0A0Q3WXY3"/>
<dbReference type="PATRIC" id="fig|157838.3.peg.2577"/>
<evidence type="ECO:0000259" key="4">
    <source>
        <dbReference type="Pfam" id="PF01757"/>
    </source>
</evidence>
<evidence type="ECO:0000313" key="6">
    <source>
        <dbReference type="Proteomes" id="UP000051888"/>
    </source>
</evidence>
<comment type="similarity">
    <text evidence="2">Belongs to the acyltransferase 3 family.</text>
</comment>
<dbReference type="InterPro" id="IPR052734">
    <property type="entry name" value="Nod_factor_acetyltransferase"/>
</dbReference>
<dbReference type="RefSeq" id="WP_055739849.1">
    <property type="nucleotide sequence ID" value="NZ_JAAIWL010000009.1"/>
</dbReference>
<accession>A0A0Q3WXY3</accession>
<feature type="transmembrane region" description="Helical" evidence="3">
    <location>
        <begin position="268"/>
        <end position="290"/>
    </location>
</feature>
<keyword evidence="6" id="KW-1185">Reference proteome</keyword>
<feature type="transmembrane region" description="Helical" evidence="3">
    <location>
        <begin position="310"/>
        <end position="331"/>
    </location>
</feature>
<feature type="transmembrane region" description="Helical" evidence="3">
    <location>
        <begin position="235"/>
        <end position="256"/>
    </location>
</feature>
<sequence length="351" mass="40775">MKKRLDWLDAGKGLGMLLVMMGHADIPEYLKTYIYTFHMPLFFFLSGYLFKIEKYPNLKVFLIKRTKSLVLPYLCFSLVAYLWFLVVYYYGKVDYHDNLFTPLIGTFIDIRKSNWTVHSGALWFVACLFCTELFFYLISKIGRTNKKISFLLILLSVIGCIYNKMGGQPLPWSIDVAMISVGFYGIGYFYKEYREKLERFINFKTFIFFLLVNTAAGYFNYVLTGDRVDFYNSSLGNILLFYMAAFSGIGAFMIGIKRIKRSQALQYIGKNSIIYLALHQKIIFFLISLVMQKYVLDNVDLVDIPVIKGLLYTFTAAFVLVPAVYIINHYLPFMLGKIGREKSRDVHMNIS</sequence>
<dbReference type="Pfam" id="PF01757">
    <property type="entry name" value="Acyl_transf_3"/>
    <property type="match status" value="1"/>
</dbReference>
<feature type="transmembrane region" description="Helical" evidence="3">
    <location>
        <begin position="172"/>
        <end position="190"/>
    </location>
</feature>
<dbReference type="OrthoDB" id="6623990at2"/>
<dbReference type="EMBL" id="LJJC01000004">
    <property type="protein sequence ID" value="KQL54095.1"/>
    <property type="molecule type" value="Genomic_DNA"/>
</dbReference>
<dbReference type="Proteomes" id="UP000051888">
    <property type="component" value="Unassembled WGS sequence"/>
</dbReference>
<feature type="transmembrane region" description="Helical" evidence="3">
    <location>
        <begin position="121"/>
        <end position="138"/>
    </location>
</feature>
<dbReference type="STRING" id="157838.AN964_11710"/>
<feature type="transmembrane region" description="Helical" evidence="3">
    <location>
        <begin position="202"/>
        <end position="223"/>
    </location>
</feature>
<feature type="transmembrane region" description="Helical" evidence="3">
    <location>
        <begin position="32"/>
        <end position="50"/>
    </location>
</feature>
<keyword evidence="3" id="KW-0812">Transmembrane</keyword>
<dbReference type="GO" id="GO:0016747">
    <property type="term" value="F:acyltransferase activity, transferring groups other than amino-acyl groups"/>
    <property type="evidence" value="ECO:0007669"/>
    <property type="project" value="InterPro"/>
</dbReference>
<dbReference type="PANTHER" id="PTHR37312">
    <property type="entry name" value="MEMBRANE-BOUND ACYLTRANSFERASE YKRP-RELATED"/>
    <property type="match status" value="1"/>
</dbReference>
<evidence type="ECO:0000256" key="2">
    <source>
        <dbReference type="ARBA" id="ARBA00007400"/>
    </source>
</evidence>
<keyword evidence="3" id="KW-1133">Transmembrane helix</keyword>
<dbReference type="PANTHER" id="PTHR37312:SF1">
    <property type="entry name" value="MEMBRANE-BOUND ACYLTRANSFERASE YKRP-RELATED"/>
    <property type="match status" value="1"/>
</dbReference>
<gene>
    <name evidence="5" type="ORF">AN964_11710</name>
</gene>
<evidence type="ECO:0000256" key="3">
    <source>
        <dbReference type="SAM" id="Phobius"/>
    </source>
</evidence>
<protein>
    <recommendedName>
        <fullName evidence="4">Acyltransferase 3 domain-containing protein</fullName>
    </recommendedName>
</protein>
<reference evidence="5 6" key="1">
    <citation type="submission" date="2015-09" db="EMBL/GenBank/DDBJ databases">
        <title>Genome sequencing project for genomic taxonomy and phylogenomics of Bacillus-like bacteria.</title>
        <authorList>
            <person name="Liu B."/>
            <person name="Wang J."/>
            <person name="Zhu Y."/>
            <person name="Liu G."/>
            <person name="Chen Q."/>
            <person name="Chen Z."/>
            <person name="Lan J."/>
            <person name="Che J."/>
            <person name="Ge C."/>
            <person name="Shi H."/>
            <person name="Pan Z."/>
            <person name="Liu X."/>
        </authorList>
    </citation>
    <scope>NUCLEOTIDE SEQUENCE [LARGE SCALE GENOMIC DNA]</scope>
    <source>
        <strain evidence="5 6">LMG 18435</strain>
    </source>
</reference>
<name>A0A0Q3WXY3_9BACI</name>
<comment type="caution">
    <text evidence="5">The sequence shown here is derived from an EMBL/GenBank/DDBJ whole genome shotgun (WGS) entry which is preliminary data.</text>
</comment>
<evidence type="ECO:0000256" key="1">
    <source>
        <dbReference type="ARBA" id="ARBA00004370"/>
    </source>
</evidence>
<comment type="subcellular location">
    <subcellularLocation>
        <location evidence="1">Membrane</location>
    </subcellularLocation>
</comment>
<proteinExistence type="inferred from homology"/>
<evidence type="ECO:0000313" key="5">
    <source>
        <dbReference type="EMBL" id="KQL54095.1"/>
    </source>
</evidence>
<dbReference type="InterPro" id="IPR002656">
    <property type="entry name" value="Acyl_transf_3_dom"/>
</dbReference>
<keyword evidence="3" id="KW-0472">Membrane</keyword>